<evidence type="ECO:0000313" key="2">
    <source>
        <dbReference type="EMBL" id="TYK28327.1"/>
    </source>
</evidence>
<reference evidence="2 3" key="1">
    <citation type="submission" date="2019-08" db="EMBL/GenBank/DDBJ databases">
        <title>Draft genome sequences of two oriental melons (Cucumis melo L. var makuwa).</title>
        <authorList>
            <person name="Kwon S.-Y."/>
        </authorList>
    </citation>
    <scope>NUCLEOTIDE SEQUENCE [LARGE SCALE GENOMIC DNA]</scope>
    <source>
        <strain evidence="3">cv. Chang Bougi</strain>
        <tissue evidence="2">Leaf</tissue>
    </source>
</reference>
<name>A0A5D3DWW6_CUCMM</name>
<accession>A0A5D3DWW6</accession>
<dbReference type="Proteomes" id="UP000321947">
    <property type="component" value="Unassembled WGS sequence"/>
</dbReference>
<dbReference type="AlphaFoldDB" id="A0A5D3DWW6"/>
<sequence>MFVRLPPASTSQSIGPTASQTKTPTLGAIAQSGMPQIFGLVSVDGKNPWILDLGATDHLIEHELGEDDWHCLT</sequence>
<feature type="compositionally biased region" description="Polar residues" evidence="1">
    <location>
        <begin position="8"/>
        <end position="23"/>
    </location>
</feature>
<comment type="caution">
    <text evidence="2">The sequence shown here is derived from an EMBL/GenBank/DDBJ whole genome shotgun (WGS) entry which is preliminary data.</text>
</comment>
<gene>
    <name evidence="2" type="ORF">E5676_scaffold600G001560</name>
</gene>
<protein>
    <submittedName>
        <fullName evidence="2">Uncharacterized protein</fullName>
    </submittedName>
</protein>
<proteinExistence type="predicted"/>
<evidence type="ECO:0000256" key="1">
    <source>
        <dbReference type="SAM" id="MobiDB-lite"/>
    </source>
</evidence>
<feature type="region of interest" description="Disordered" evidence="1">
    <location>
        <begin position="1"/>
        <end position="23"/>
    </location>
</feature>
<evidence type="ECO:0000313" key="3">
    <source>
        <dbReference type="Proteomes" id="UP000321947"/>
    </source>
</evidence>
<organism evidence="2 3">
    <name type="scientific">Cucumis melo var. makuwa</name>
    <name type="common">Oriental melon</name>
    <dbReference type="NCBI Taxonomy" id="1194695"/>
    <lineage>
        <taxon>Eukaryota</taxon>
        <taxon>Viridiplantae</taxon>
        <taxon>Streptophyta</taxon>
        <taxon>Embryophyta</taxon>
        <taxon>Tracheophyta</taxon>
        <taxon>Spermatophyta</taxon>
        <taxon>Magnoliopsida</taxon>
        <taxon>eudicotyledons</taxon>
        <taxon>Gunneridae</taxon>
        <taxon>Pentapetalae</taxon>
        <taxon>rosids</taxon>
        <taxon>fabids</taxon>
        <taxon>Cucurbitales</taxon>
        <taxon>Cucurbitaceae</taxon>
        <taxon>Benincaseae</taxon>
        <taxon>Cucumis</taxon>
    </lineage>
</organism>
<dbReference type="EMBL" id="SSTD01002133">
    <property type="protein sequence ID" value="TYK28327.1"/>
    <property type="molecule type" value="Genomic_DNA"/>
</dbReference>